<evidence type="ECO:0000313" key="10">
    <source>
        <dbReference type="Proteomes" id="UP000011728"/>
    </source>
</evidence>
<dbReference type="InterPro" id="IPR017968">
    <property type="entry name" value="Acylphosphatase_CS"/>
</dbReference>
<name>M1N488_9CLOT</name>
<evidence type="ECO:0000256" key="7">
    <source>
        <dbReference type="RuleBase" id="RU004168"/>
    </source>
</evidence>
<evidence type="ECO:0000313" key="9">
    <source>
        <dbReference type="EMBL" id="AGF58242.1"/>
    </source>
</evidence>
<dbReference type="PATRIC" id="fig|931276.5.peg.4525"/>
<dbReference type="EMBL" id="CP004121">
    <property type="protein sequence ID" value="AGF58242.1"/>
    <property type="molecule type" value="Genomic_DNA"/>
</dbReference>
<dbReference type="PROSITE" id="PS51160">
    <property type="entry name" value="ACYLPHOSPHATASE_3"/>
    <property type="match status" value="1"/>
</dbReference>
<organism evidence="9 10">
    <name type="scientific">Clostridium saccharoperbutylacetonicum N1-4(HMT)</name>
    <dbReference type="NCBI Taxonomy" id="931276"/>
    <lineage>
        <taxon>Bacteria</taxon>
        <taxon>Bacillati</taxon>
        <taxon>Bacillota</taxon>
        <taxon>Clostridia</taxon>
        <taxon>Eubacteriales</taxon>
        <taxon>Clostridiaceae</taxon>
        <taxon>Clostridium</taxon>
    </lineage>
</organism>
<evidence type="ECO:0000256" key="2">
    <source>
        <dbReference type="ARBA" id="ARBA00012150"/>
    </source>
</evidence>
<sequence>MIRYLIIVNGRVQGVGFRYFLQLTASKLNLTGWCKNLMNGDVKVEVQGLEKNVFSFVSEIKKGNGFARVDDIDVKDISVVEDEKKFSVKY</sequence>
<comment type="similarity">
    <text evidence="1 7">Belongs to the acylphosphatase family.</text>
</comment>
<evidence type="ECO:0000259" key="8">
    <source>
        <dbReference type="PROSITE" id="PS51160"/>
    </source>
</evidence>
<dbReference type="Pfam" id="PF00708">
    <property type="entry name" value="Acylphosphatase"/>
    <property type="match status" value="1"/>
</dbReference>
<dbReference type="PANTHER" id="PTHR47268:SF4">
    <property type="entry name" value="ACYLPHOSPHATASE"/>
    <property type="match status" value="1"/>
</dbReference>
<dbReference type="STRING" id="36745.CLSAP_42510"/>
<dbReference type="PROSITE" id="PS00151">
    <property type="entry name" value="ACYLPHOSPHATASE_2"/>
    <property type="match status" value="1"/>
</dbReference>
<dbReference type="AlphaFoldDB" id="M1N488"/>
<dbReference type="GO" id="GO:0003998">
    <property type="term" value="F:acylphosphatase activity"/>
    <property type="evidence" value="ECO:0007669"/>
    <property type="project" value="UniProtKB-EC"/>
</dbReference>
<dbReference type="InterPro" id="IPR001792">
    <property type="entry name" value="Acylphosphatase-like_dom"/>
</dbReference>
<dbReference type="HOGENOM" id="CLU_141932_2_0_9"/>
<keyword evidence="10" id="KW-1185">Reference proteome</keyword>
<evidence type="ECO:0000256" key="4">
    <source>
        <dbReference type="ARBA" id="ARBA00047645"/>
    </source>
</evidence>
<dbReference type="Proteomes" id="UP000011728">
    <property type="component" value="Chromosome"/>
</dbReference>
<dbReference type="PRINTS" id="PR00112">
    <property type="entry name" value="ACYLPHPHTASE"/>
</dbReference>
<dbReference type="InterPro" id="IPR020456">
    <property type="entry name" value="Acylphosphatase"/>
</dbReference>
<protein>
    <recommendedName>
        <fullName evidence="3 5">Acylphosphatase</fullName>
        <ecNumber evidence="2 5">3.6.1.7</ecNumber>
    </recommendedName>
</protein>
<accession>M1N488</accession>
<evidence type="ECO:0000256" key="6">
    <source>
        <dbReference type="RuleBase" id="RU000553"/>
    </source>
</evidence>
<proteinExistence type="inferred from homology"/>
<dbReference type="EC" id="3.6.1.7" evidence="2 5"/>
<evidence type="ECO:0000256" key="5">
    <source>
        <dbReference type="PROSITE-ProRule" id="PRU00520"/>
    </source>
</evidence>
<dbReference type="Gene3D" id="3.30.70.100">
    <property type="match status" value="1"/>
</dbReference>
<feature type="active site" evidence="5">
    <location>
        <position position="36"/>
    </location>
</feature>
<gene>
    <name evidence="9" type="primary">acyP</name>
    <name evidence="9" type="ORF">Cspa_c44890</name>
</gene>
<dbReference type="eggNOG" id="COG1254">
    <property type="taxonomic scope" value="Bacteria"/>
</dbReference>
<keyword evidence="5 6" id="KW-0378">Hydrolase</keyword>
<evidence type="ECO:0000256" key="3">
    <source>
        <dbReference type="ARBA" id="ARBA00015991"/>
    </source>
</evidence>
<dbReference type="SUPFAM" id="SSF54975">
    <property type="entry name" value="Acylphosphatase/BLUF domain-like"/>
    <property type="match status" value="1"/>
</dbReference>
<dbReference type="KEGG" id="csr:Cspa_c44890"/>
<dbReference type="PANTHER" id="PTHR47268">
    <property type="entry name" value="ACYLPHOSPHATASE"/>
    <property type="match status" value="1"/>
</dbReference>
<feature type="active site" evidence="5">
    <location>
        <position position="18"/>
    </location>
</feature>
<reference evidence="9 10" key="1">
    <citation type="submission" date="2013-02" db="EMBL/GenBank/DDBJ databases">
        <title>Genome sequence of Clostridium saccharoperbutylacetonicum N1-4(HMT).</title>
        <authorList>
            <person name="Poehlein A."/>
            <person name="Daniel R."/>
        </authorList>
    </citation>
    <scope>NUCLEOTIDE SEQUENCE [LARGE SCALE GENOMIC DNA]</scope>
    <source>
        <strain evidence="10">N1-4(HMT)</strain>
    </source>
</reference>
<dbReference type="OrthoDB" id="9808093at2"/>
<dbReference type="RefSeq" id="WP_015394553.1">
    <property type="nucleotide sequence ID" value="NC_020291.1"/>
</dbReference>
<evidence type="ECO:0000256" key="1">
    <source>
        <dbReference type="ARBA" id="ARBA00005614"/>
    </source>
</evidence>
<comment type="catalytic activity">
    <reaction evidence="4 5 6">
        <text>an acyl phosphate + H2O = a carboxylate + phosphate + H(+)</text>
        <dbReference type="Rhea" id="RHEA:14965"/>
        <dbReference type="ChEBI" id="CHEBI:15377"/>
        <dbReference type="ChEBI" id="CHEBI:15378"/>
        <dbReference type="ChEBI" id="CHEBI:29067"/>
        <dbReference type="ChEBI" id="CHEBI:43474"/>
        <dbReference type="ChEBI" id="CHEBI:59918"/>
        <dbReference type="EC" id="3.6.1.7"/>
    </reaction>
</comment>
<dbReference type="PROSITE" id="PS00150">
    <property type="entry name" value="ACYLPHOSPHATASE_1"/>
    <property type="match status" value="1"/>
</dbReference>
<feature type="domain" description="Acylphosphatase-like" evidence="8">
    <location>
        <begin position="3"/>
        <end position="90"/>
    </location>
</feature>
<dbReference type="InterPro" id="IPR036046">
    <property type="entry name" value="Acylphosphatase-like_dom_sf"/>
</dbReference>